<comment type="catalytic activity">
    <reaction evidence="1">
        <text>ATP + protein L-histidine = ADP + protein N-phospho-L-histidine.</text>
        <dbReference type="EC" id="2.7.13.3"/>
    </reaction>
</comment>
<evidence type="ECO:0000256" key="11">
    <source>
        <dbReference type="SAM" id="Phobius"/>
    </source>
</evidence>
<dbReference type="PANTHER" id="PTHR45436">
    <property type="entry name" value="SENSOR HISTIDINE KINASE YKOH"/>
    <property type="match status" value="1"/>
</dbReference>
<evidence type="ECO:0000259" key="12">
    <source>
        <dbReference type="PROSITE" id="PS50109"/>
    </source>
</evidence>
<dbReference type="InterPro" id="IPR005467">
    <property type="entry name" value="His_kinase_dom"/>
</dbReference>
<dbReference type="FunFam" id="1.10.287.130:FF:000001">
    <property type="entry name" value="Two-component sensor histidine kinase"/>
    <property type="match status" value="1"/>
</dbReference>
<dbReference type="SUPFAM" id="SSF55874">
    <property type="entry name" value="ATPase domain of HSP90 chaperone/DNA topoisomerase II/histidine kinase"/>
    <property type="match status" value="1"/>
</dbReference>
<dbReference type="InterPro" id="IPR003661">
    <property type="entry name" value="HisK_dim/P_dom"/>
</dbReference>
<dbReference type="Pfam" id="PF00512">
    <property type="entry name" value="HisKA"/>
    <property type="match status" value="1"/>
</dbReference>
<evidence type="ECO:0000256" key="7">
    <source>
        <dbReference type="ARBA" id="ARBA00022777"/>
    </source>
</evidence>
<dbReference type="SMART" id="SM00388">
    <property type="entry name" value="HisKA"/>
    <property type="match status" value="1"/>
</dbReference>
<dbReference type="InterPro" id="IPR050428">
    <property type="entry name" value="TCS_sensor_his_kinase"/>
</dbReference>
<dbReference type="InterPro" id="IPR036890">
    <property type="entry name" value="HATPase_C_sf"/>
</dbReference>
<dbReference type="PRINTS" id="PR00344">
    <property type="entry name" value="BCTRLSENSOR"/>
</dbReference>
<comment type="subcellular location">
    <subcellularLocation>
        <location evidence="2">Membrane</location>
    </subcellularLocation>
</comment>
<dbReference type="Gene3D" id="3.30.565.10">
    <property type="entry name" value="Histidine kinase-like ATPase, C-terminal domain"/>
    <property type="match status" value="1"/>
</dbReference>
<evidence type="ECO:0000256" key="9">
    <source>
        <dbReference type="ARBA" id="ARBA00023012"/>
    </source>
</evidence>
<accession>A0A2V1MZA0</accession>
<evidence type="ECO:0000256" key="3">
    <source>
        <dbReference type="ARBA" id="ARBA00012438"/>
    </source>
</evidence>
<dbReference type="OrthoDB" id="9786919at2"/>
<feature type="domain" description="HAMP" evidence="13">
    <location>
        <begin position="171"/>
        <end position="224"/>
    </location>
</feature>
<proteinExistence type="predicted"/>
<evidence type="ECO:0000313" key="15">
    <source>
        <dbReference type="Proteomes" id="UP000245080"/>
    </source>
</evidence>
<evidence type="ECO:0000256" key="10">
    <source>
        <dbReference type="ARBA" id="ARBA00023136"/>
    </source>
</evidence>
<dbReference type="EC" id="2.7.13.3" evidence="3"/>
<dbReference type="PROSITE" id="PS50109">
    <property type="entry name" value="HIS_KIN"/>
    <property type="match status" value="1"/>
</dbReference>
<feature type="transmembrane region" description="Helical" evidence="11">
    <location>
        <begin position="20"/>
        <end position="42"/>
    </location>
</feature>
<keyword evidence="5" id="KW-0808">Transferase</keyword>
<dbReference type="Gene3D" id="1.10.287.130">
    <property type="match status" value="1"/>
</dbReference>
<dbReference type="GO" id="GO:0016020">
    <property type="term" value="C:membrane"/>
    <property type="evidence" value="ECO:0007669"/>
    <property type="project" value="UniProtKB-SubCell"/>
</dbReference>
<evidence type="ECO:0000256" key="5">
    <source>
        <dbReference type="ARBA" id="ARBA00022679"/>
    </source>
</evidence>
<dbReference type="PROSITE" id="PS50885">
    <property type="entry name" value="HAMP"/>
    <property type="match status" value="1"/>
</dbReference>
<dbReference type="SMART" id="SM00387">
    <property type="entry name" value="HATPase_c"/>
    <property type="match status" value="1"/>
</dbReference>
<dbReference type="SUPFAM" id="SSF47384">
    <property type="entry name" value="Homodimeric domain of signal transducing histidine kinase"/>
    <property type="match status" value="1"/>
</dbReference>
<evidence type="ECO:0000259" key="13">
    <source>
        <dbReference type="PROSITE" id="PS50885"/>
    </source>
</evidence>
<keyword evidence="7 14" id="KW-0418">Kinase</keyword>
<keyword evidence="6 11" id="KW-0812">Transmembrane</keyword>
<dbReference type="AlphaFoldDB" id="A0A2V1MZA0"/>
<dbReference type="Gene3D" id="6.10.340.10">
    <property type="match status" value="1"/>
</dbReference>
<dbReference type="SMART" id="SM00304">
    <property type="entry name" value="HAMP"/>
    <property type="match status" value="1"/>
</dbReference>
<evidence type="ECO:0000256" key="2">
    <source>
        <dbReference type="ARBA" id="ARBA00004370"/>
    </source>
</evidence>
<dbReference type="Pfam" id="PF00672">
    <property type="entry name" value="HAMP"/>
    <property type="match status" value="1"/>
</dbReference>
<keyword evidence="9" id="KW-0902">Two-component regulatory system</keyword>
<dbReference type="InterPro" id="IPR003594">
    <property type="entry name" value="HATPase_dom"/>
</dbReference>
<organism evidence="14 15">
    <name type="scientific">Levilactobacillus bambusae</name>
    <dbReference type="NCBI Taxonomy" id="2024736"/>
    <lineage>
        <taxon>Bacteria</taxon>
        <taxon>Bacillati</taxon>
        <taxon>Bacillota</taxon>
        <taxon>Bacilli</taxon>
        <taxon>Lactobacillales</taxon>
        <taxon>Lactobacillaceae</taxon>
        <taxon>Levilactobacillus</taxon>
    </lineage>
</organism>
<gene>
    <name evidence="14" type="ORF">DCM90_07085</name>
</gene>
<feature type="transmembrane region" description="Helical" evidence="11">
    <location>
        <begin position="144"/>
        <end position="166"/>
    </location>
</feature>
<dbReference type="InterPro" id="IPR036097">
    <property type="entry name" value="HisK_dim/P_sf"/>
</dbReference>
<dbReference type="Pfam" id="PF02518">
    <property type="entry name" value="HATPase_c"/>
    <property type="match status" value="1"/>
</dbReference>
<evidence type="ECO:0000256" key="6">
    <source>
        <dbReference type="ARBA" id="ARBA00022692"/>
    </source>
</evidence>
<dbReference type="EMBL" id="QCXQ01000003">
    <property type="protein sequence ID" value="PWF99817.1"/>
    <property type="molecule type" value="Genomic_DNA"/>
</dbReference>
<keyword evidence="10 11" id="KW-0472">Membrane</keyword>
<reference evidence="14 15" key="1">
    <citation type="journal article" date="2018" name="Int. J. Syst. Evol. Microbiol.">
        <title>Lactobacillus bambusae sp. nov., isolated from a traditional fermented Ma-bamboo shoots of Taiwan.</title>
        <authorList>
            <person name="Wang L.-T."/>
        </authorList>
    </citation>
    <scope>NUCLEOTIDE SEQUENCE [LARGE SCALE GENOMIC DNA]</scope>
    <source>
        <strain evidence="14 15">BS-W1</strain>
    </source>
</reference>
<dbReference type="Proteomes" id="UP000245080">
    <property type="component" value="Unassembled WGS sequence"/>
</dbReference>
<dbReference type="PANTHER" id="PTHR45436:SF5">
    <property type="entry name" value="SENSOR HISTIDINE KINASE TRCS"/>
    <property type="match status" value="1"/>
</dbReference>
<feature type="domain" description="Histidine kinase" evidence="12">
    <location>
        <begin position="232"/>
        <end position="445"/>
    </location>
</feature>
<dbReference type="InterPro" id="IPR004358">
    <property type="entry name" value="Sig_transdc_His_kin-like_C"/>
</dbReference>
<evidence type="ECO:0000256" key="1">
    <source>
        <dbReference type="ARBA" id="ARBA00000085"/>
    </source>
</evidence>
<comment type="caution">
    <text evidence="14">The sequence shown here is derived from an EMBL/GenBank/DDBJ whole genome shotgun (WGS) entry which is preliminary data.</text>
</comment>
<sequence length="445" mass="48785">MAKPIKSSAALIQRSFTPLLISAVLVVGLLLTGAMLYQAVVLSQAEAYRTLNIMENTQQLPGQFAMATGRASRISQNTYASISRGAAAIESTGLSQFLAHPQFKLPFLNLVWVMNRGLFLAVSTSHNQTHYELWVGVHGVMNQFQLVAAACAVAMVIIMVISLIVVRQLANRLSQPMLDLASAATTVTHTHSTKKLPVPAEPREMHDLAVQFNQLLAELGAELKRERQFVSDAAHELRTPIAAVRGNVNLIKRHGEEHPEVVPESLQFIDEESQRLEHLITNLLDLSRADQRQVQVEPVNLTQLSTDQIARYQPTITQPITLKAPQKAVTVTANADYLTQILLILLDNAHKYSPVDYPIVVQISPTDRSVILTVSDLGPGIPDDQKAAIFDRFYRIDSSHSSKIAGSGLGLAILSQLATLQHITVTVLDNEPNGATMQLTFPIDN</sequence>
<dbReference type="RefSeq" id="WP_109250672.1">
    <property type="nucleotide sequence ID" value="NZ_QCXQ01000003.1"/>
</dbReference>
<dbReference type="CDD" id="cd00075">
    <property type="entry name" value="HATPase"/>
    <property type="match status" value="1"/>
</dbReference>
<dbReference type="GO" id="GO:0000155">
    <property type="term" value="F:phosphorelay sensor kinase activity"/>
    <property type="evidence" value="ECO:0007669"/>
    <property type="project" value="InterPro"/>
</dbReference>
<keyword evidence="15" id="KW-1185">Reference proteome</keyword>
<keyword evidence="8 11" id="KW-1133">Transmembrane helix</keyword>
<dbReference type="InterPro" id="IPR003660">
    <property type="entry name" value="HAMP_dom"/>
</dbReference>
<name>A0A2V1MZA0_9LACO</name>
<evidence type="ECO:0000256" key="8">
    <source>
        <dbReference type="ARBA" id="ARBA00022989"/>
    </source>
</evidence>
<keyword evidence="4" id="KW-0597">Phosphoprotein</keyword>
<protein>
    <recommendedName>
        <fullName evidence="3">histidine kinase</fullName>
        <ecNumber evidence="3">2.7.13.3</ecNumber>
    </recommendedName>
</protein>
<evidence type="ECO:0000313" key="14">
    <source>
        <dbReference type="EMBL" id="PWF99817.1"/>
    </source>
</evidence>
<evidence type="ECO:0000256" key="4">
    <source>
        <dbReference type="ARBA" id="ARBA00022553"/>
    </source>
</evidence>
<dbReference type="CDD" id="cd00082">
    <property type="entry name" value="HisKA"/>
    <property type="match status" value="1"/>
</dbReference>